<evidence type="ECO:0000256" key="7">
    <source>
        <dbReference type="ARBA" id="ARBA00038765"/>
    </source>
</evidence>
<dbReference type="GO" id="GO:0046872">
    <property type="term" value="F:metal ion binding"/>
    <property type="evidence" value="ECO:0007669"/>
    <property type="project" value="UniProtKB-KW"/>
</dbReference>
<dbReference type="FunFam" id="3.40.50.300:FF:000509">
    <property type="entry name" value="ADP-ribosylation factor-related protein 1"/>
    <property type="match status" value="1"/>
</dbReference>
<keyword evidence="3" id="KW-0007">Acetylation</keyword>
<dbReference type="GO" id="GO:0005794">
    <property type="term" value="C:Golgi apparatus"/>
    <property type="evidence" value="ECO:0007669"/>
    <property type="project" value="UniProtKB-SubCell"/>
</dbReference>
<dbReference type="InterPro" id="IPR006689">
    <property type="entry name" value="Small_GTPase_ARF/SAR"/>
</dbReference>
<keyword evidence="2 9" id="KW-0547">Nucleotide-binding</keyword>
<comment type="subunit">
    <text evidence="7">Interacts with SYS1.</text>
</comment>
<evidence type="ECO:0000256" key="1">
    <source>
        <dbReference type="ARBA" id="ARBA00004601"/>
    </source>
</evidence>
<evidence type="ECO:0000256" key="5">
    <source>
        <dbReference type="ARBA" id="ARBA00023134"/>
    </source>
</evidence>
<dbReference type="SMART" id="SM00178">
    <property type="entry name" value="SAR"/>
    <property type="match status" value="1"/>
</dbReference>
<sequence length="202" mass="22739">MFSLFYGLYKYLFKKDEFFVLILGLDNAGKTTYLEAAKTKFTRGYKGLNPSKITTTVGQNVGGISYSGIKLSFWDLGGQEELQPLWEKYYAECHAIIYMVDSADRERMEESKEAFDKMISSENLIGVPLLVLANKQDIPECMGVREVKPIFNQSADLIGRRDCMVMPVSALTGAGVDEGIDWLVECIKRNSDVRPPPNHDDT</sequence>
<evidence type="ECO:0000256" key="8">
    <source>
        <dbReference type="ARBA" id="ARBA00039478"/>
    </source>
</evidence>
<evidence type="ECO:0000313" key="11">
    <source>
        <dbReference type="EMBL" id="JAI60277.1"/>
    </source>
</evidence>
<evidence type="ECO:0000256" key="6">
    <source>
        <dbReference type="ARBA" id="ARBA00037377"/>
    </source>
</evidence>
<feature type="binding site" evidence="9">
    <location>
        <position position="78"/>
    </location>
    <ligand>
        <name>GTP</name>
        <dbReference type="ChEBI" id="CHEBI:37565"/>
    </ligand>
</feature>
<dbReference type="InterPro" id="IPR024156">
    <property type="entry name" value="Small_GTPase_ARF"/>
</dbReference>
<evidence type="ECO:0000256" key="9">
    <source>
        <dbReference type="PIRSR" id="PIRSR606689-1"/>
    </source>
</evidence>
<evidence type="ECO:0000256" key="2">
    <source>
        <dbReference type="ARBA" id="ARBA00022741"/>
    </source>
</evidence>
<feature type="binding site" evidence="9">
    <location>
        <begin position="24"/>
        <end position="31"/>
    </location>
    <ligand>
        <name>GTP</name>
        <dbReference type="ChEBI" id="CHEBI:37565"/>
    </ligand>
</feature>
<dbReference type="PANTHER" id="PTHR45909">
    <property type="entry name" value="ADP-RIBOSYLATION FACTOR-RELATED PROTEIN 1"/>
    <property type="match status" value="1"/>
</dbReference>
<name>A0A0P4VWI1_SCYOL</name>
<dbReference type="InterPro" id="IPR027417">
    <property type="entry name" value="P-loop_NTPase"/>
</dbReference>
<accession>A0A0P4VWI1</accession>
<dbReference type="PRINTS" id="PR00449">
    <property type="entry name" value="RASTRNSFRMNG"/>
</dbReference>
<dbReference type="Gene3D" id="3.40.50.300">
    <property type="entry name" value="P-loop containing nucleotide triphosphate hydrolases"/>
    <property type="match status" value="1"/>
</dbReference>
<protein>
    <recommendedName>
        <fullName evidence="8">ADP-ribosylation factor-related protein 1</fullName>
    </recommendedName>
</protein>
<dbReference type="GO" id="GO:0006886">
    <property type="term" value="P:intracellular protein transport"/>
    <property type="evidence" value="ECO:0007669"/>
    <property type="project" value="TreeGrafter"/>
</dbReference>
<dbReference type="Pfam" id="PF00025">
    <property type="entry name" value="Arf"/>
    <property type="match status" value="1"/>
</dbReference>
<feature type="binding site" evidence="10">
    <location>
        <position position="56"/>
    </location>
    <ligand>
        <name>Mg(2+)</name>
        <dbReference type="ChEBI" id="CHEBI:18420"/>
    </ligand>
</feature>
<proteinExistence type="predicted"/>
<dbReference type="InterPro" id="IPR005225">
    <property type="entry name" value="Small_GTP-bd"/>
</dbReference>
<organism evidence="11">
    <name type="scientific">Scylla olivacea</name>
    <name type="common">Orange mud crab</name>
    <name type="synonym">Cancer olivacea</name>
    <dbReference type="NCBI Taxonomy" id="85551"/>
    <lineage>
        <taxon>Eukaryota</taxon>
        <taxon>Metazoa</taxon>
        <taxon>Ecdysozoa</taxon>
        <taxon>Arthropoda</taxon>
        <taxon>Crustacea</taxon>
        <taxon>Multicrustacea</taxon>
        <taxon>Malacostraca</taxon>
        <taxon>Eumalacostraca</taxon>
        <taxon>Eucarida</taxon>
        <taxon>Decapoda</taxon>
        <taxon>Pleocyemata</taxon>
        <taxon>Brachyura</taxon>
        <taxon>Eubrachyura</taxon>
        <taxon>Portunoidea</taxon>
        <taxon>Portunidae</taxon>
        <taxon>Portuninae</taxon>
        <taxon>Scylla</taxon>
    </lineage>
</organism>
<keyword evidence="10" id="KW-0479">Metal-binding</keyword>
<dbReference type="GO" id="GO:0005525">
    <property type="term" value="F:GTP binding"/>
    <property type="evidence" value="ECO:0007669"/>
    <property type="project" value="UniProtKB-KW"/>
</dbReference>
<dbReference type="GO" id="GO:0043001">
    <property type="term" value="P:Golgi to plasma membrane protein transport"/>
    <property type="evidence" value="ECO:0007669"/>
    <property type="project" value="TreeGrafter"/>
</dbReference>
<evidence type="ECO:0000256" key="4">
    <source>
        <dbReference type="ARBA" id="ARBA00023034"/>
    </source>
</evidence>
<evidence type="ECO:0000256" key="10">
    <source>
        <dbReference type="PIRSR" id="PIRSR606689-2"/>
    </source>
</evidence>
<dbReference type="GO" id="GO:0034067">
    <property type="term" value="P:protein localization to Golgi apparatus"/>
    <property type="evidence" value="ECO:0007669"/>
    <property type="project" value="TreeGrafter"/>
</dbReference>
<dbReference type="PROSITE" id="PS51417">
    <property type="entry name" value="ARF"/>
    <property type="match status" value="1"/>
</dbReference>
<dbReference type="AlphaFoldDB" id="A0A0P4VWI1"/>
<dbReference type="SMART" id="SM00177">
    <property type="entry name" value="ARF"/>
    <property type="match status" value="1"/>
</dbReference>
<dbReference type="EMBL" id="GDRN01091366">
    <property type="protein sequence ID" value="JAI60277.1"/>
    <property type="molecule type" value="Transcribed_RNA"/>
</dbReference>
<feature type="binding site" evidence="10">
    <location>
        <position position="31"/>
    </location>
    <ligand>
        <name>Mg(2+)</name>
        <dbReference type="ChEBI" id="CHEBI:18420"/>
    </ligand>
</feature>
<comment type="subcellular location">
    <subcellularLocation>
        <location evidence="1">Golgi apparatus</location>
        <location evidence="1">trans-Golgi network</location>
    </subcellularLocation>
</comment>
<keyword evidence="5 9" id="KW-0342">GTP-binding</keyword>
<dbReference type="NCBIfam" id="TIGR00231">
    <property type="entry name" value="small_GTP"/>
    <property type="match status" value="1"/>
</dbReference>
<dbReference type="CDD" id="cd04160">
    <property type="entry name" value="Arfrp1"/>
    <property type="match status" value="1"/>
</dbReference>
<keyword evidence="4" id="KW-0333">Golgi apparatus</keyword>
<dbReference type="SUPFAM" id="SSF52540">
    <property type="entry name" value="P-loop containing nucleoside triphosphate hydrolases"/>
    <property type="match status" value="1"/>
</dbReference>
<dbReference type="GO" id="GO:0016020">
    <property type="term" value="C:membrane"/>
    <property type="evidence" value="ECO:0007669"/>
    <property type="project" value="UniProtKB-ARBA"/>
</dbReference>
<evidence type="ECO:0000256" key="3">
    <source>
        <dbReference type="ARBA" id="ARBA00022990"/>
    </source>
</evidence>
<keyword evidence="10" id="KW-0460">Magnesium</keyword>
<dbReference type="PANTHER" id="PTHR45909:SF1">
    <property type="entry name" value="ADP-RIBOSYLATION FACTOR-RELATED PROTEIN 1"/>
    <property type="match status" value="1"/>
</dbReference>
<comment type="function">
    <text evidence="6">Trans-Golgi-associated GTPase that regulates protein sorting. Controls the targeting of ARL1 and its effector to the trans-Golgi. Required for the lipidation of chylomicrons in the intestine and required for VLDL lipidation in the liver.</text>
</comment>
<feature type="binding site" evidence="9">
    <location>
        <begin position="134"/>
        <end position="137"/>
    </location>
    <ligand>
        <name>GTP</name>
        <dbReference type="ChEBI" id="CHEBI:37565"/>
    </ligand>
</feature>
<dbReference type="GO" id="GO:0003924">
    <property type="term" value="F:GTPase activity"/>
    <property type="evidence" value="ECO:0007669"/>
    <property type="project" value="InterPro"/>
</dbReference>
<reference evidence="11" key="1">
    <citation type="submission" date="2015-09" db="EMBL/GenBank/DDBJ databases">
        <title>Scylla olivacea transcriptome.</title>
        <authorList>
            <person name="Ikhwanuddin M."/>
        </authorList>
    </citation>
    <scope>NUCLEOTIDE SEQUENCE</scope>
</reference>